<evidence type="ECO:0000313" key="3">
    <source>
        <dbReference type="Proteomes" id="UP001231189"/>
    </source>
</evidence>
<reference evidence="2" key="1">
    <citation type="submission" date="2023-07" db="EMBL/GenBank/DDBJ databases">
        <title>A chromosome-level genome assembly of Lolium multiflorum.</title>
        <authorList>
            <person name="Chen Y."/>
            <person name="Copetti D."/>
            <person name="Kolliker R."/>
            <person name="Studer B."/>
        </authorList>
    </citation>
    <scope>NUCLEOTIDE SEQUENCE</scope>
    <source>
        <strain evidence="2">02402/16</strain>
        <tissue evidence="2">Leaf</tissue>
    </source>
</reference>
<feature type="region of interest" description="Disordered" evidence="1">
    <location>
        <begin position="96"/>
        <end position="129"/>
    </location>
</feature>
<keyword evidence="3" id="KW-1185">Reference proteome</keyword>
<protein>
    <submittedName>
        <fullName evidence="2">Uncharacterized protein</fullName>
    </submittedName>
</protein>
<gene>
    <name evidence="2" type="ORF">QYE76_032527</name>
</gene>
<name>A0AAD8VJG2_LOLMU</name>
<accession>A0AAD8VJG2</accession>
<feature type="compositionally biased region" description="Polar residues" evidence="1">
    <location>
        <begin position="31"/>
        <end position="42"/>
    </location>
</feature>
<comment type="caution">
    <text evidence="2">The sequence shown here is derived from an EMBL/GenBank/DDBJ whole genome shotgun (WGS) entry which is preliminary data.</text>
</comment>
<evidence type="ECO:0000256" key="1">
    <source>
        <dbReference type="SAM" id="MobiDB-lite"/>
    </source>
</evidence>
<evidence type="ECO:0000313" key="2">
    <source>
        <dbReference type="EMBL" id="KAK1608854.1"/>
    </source>
</evidence>
<dbReference type="AlphaFoldDB" id="A0AAD8VJG2"/>
<feature type="compositionally biased region" description="Basic and acidic residues" evidence="1">
    <location>
        <begin position="48"/>
        <end position="64"/>
    </location>
</feature>
<feature type="region of interest" description="Disordered" evidence="1">
    <location>
        <begin position="26"/>
        <end position="65"/>
    </location>
</feature>
<dbReference type="Proteomes" id="UP001231189">
    <property type="component" value="Unassembled WGS sequence"/>
</dbReference>
<proteinExistence type="predicted"/>
<sequence>MDALAVLEAMEPTALTAHAIHETAPMVGSKRATSTGCINNTKVPKKLLTPDEQPRGDDEGELQRRKPYLAMDTLAALEAVEPTTVTAPIVDETALMAGSKRAASTDGDKKTKVPKKLLTPEEKVIHAAK</sequence>
<organism evidence="2 3">
    <name type="scientific">Lolium multiflorum</name>
    <name type="common">Italian ryegrass</name>
    <name type="synonym">Lolium perenne subsp. multiflorum</name>
    <dbReference type="NCBI Taxonomy" id="4521"/>
    <lineage>
        <taxon>Eukaryota</taxon>
        <taxon>Viridiplantae</taxon>
        <taxon>Streptophyta</taxon>
        <taxon>Embryophyta</taxon>
        <taxon>Tracheophyta</taxon>
        <taxon>Spermatophyta</taxon>
        <taxon>Magnoliopsida</taxon>
        <taxon>Liliopsida</taxon>
        <taxon>Poales</taxon>
        <taxon>Poaceae</taxon>
        <taxon>BOP clade</taxon>
        <taxon>Pooideae</taxon>
        <taxon>Poodae</taxon>
        <taxon>Poeae</taxon>
        <taxon>Poeae Chloroplast Group 2 (Poeae type)</taxon>
        <taxon>Loliodinae</taxon>
        <taxon>Loliinae</taxon>
        <taxon>Lolium</taxon>
    </lineage>
</organism>
<dbReference type="EMBL" id="JAUUTY010000007">
    <property type="protein sequence ID" value="KAK1608854.1"/>
    <property type="molecule type" value="Genomic_DNA"/>
</dbReference>
<feature type="compositionally biased region" description="Basic and acidic residues" evidence="1">
    <location>
        <begin position="118"/>
        <end position="129"/>
    </location>
</feature>